<protein>
    <recommendedName>
        <fullName evidence="4">Efflux RND transporter periplasmic adaptor subunit</fullName>
    </recommendedName>
</protein>
<name>N6XMI1_THAL4</name>
<gene>
    <name evidence="2" type="ORF">C666_19035</name>
</gene>
<dbReference type="RefSeq" id="WP_004350815.1">
    <property type="nucleotide sequence ID" value="NZ_AMXE01000182.1"/>
</dbReference>
<dbReference type="AlphaFoldDB" id="N6XMI1"/>
<comment type="caution">
    <text evidence="2">The sequence shown here is derived from an EMBL/GenBank/DDBJ whole genome shotgun (WGS) entry which is preliminary data.</text>
</comment>
<dbReference type="Proteomes" id="UP000013232">
    <property type="component" value="Unassembled WGS sequence"/>
</dbReference>
<dbReference type="GO" id="GO:0015562">
    <property type="term" value="F:efflux transmembrane transporter activity"/>
    <property type="evidence" value="ECO:0007669"/>
    <property type="project" value="TreeGrafter"/>
</dbReference>
<dbReference type="Gene3D" id="2.40.50.100">
    <property type="match status" value="1"/>
</dbReference>
<dbReference type="EMBL" id="AMXE01000182">
    <property type="protein sequence ID" value="ENO82881.1"/>
    <property type="molecule type" value="Genomic_DNA"/>
</dbReference>
<dbReference type="eggNOG" id="COG0845">
    <property type="taxonomic scope" value="Bacteria"/>
</dbReference>
<dbReference type="SUPFAM" id="SSF111369">
    <property type="entry name" value="HlyD-like secretion proteins"/>
    <property type="match status" value="1"/>
</dbReference>
<evidence type="ECO:0000313" key="2">
    <source>
        <dbReference type="EMBL" id="ENO82881.1"/>
    </source>
</evidence>
<sequence>ASAALAQPAPAAAPEGLRAQLVAVRHAVISSELAGKISNLPVREGQRFRQGETLVAYDCALHRARLERAGQAESAARKKLTVAEELDKFGSISQGDLVQARAAVSVAQAESGVERVMVRRCTIAAPYAGRVGETYVRAAEHVAEGKELLSIYDDSAFEVETIVPSRWLAWLKPGYPMAITVDETGQTHPATVARIAGTVDPLSQSVKIVGRLDNAPAAREASLLLPGMSGSVDIAPPTASR</sequence>
<dbReference type="PANTHER" id="PTHR30469:SF15">
    <property type="entry name" value="HLYD FAMILY OF SECRETION PROTEINS"/>
    <property type="match status" value="1"/>
</dbReference>
<dbReference type="PANTHER" id="PTHR30469">
    <property type="entry name" value="MULTIDRUG RESISTANCE PROTEIN MDTA"/>
    <property type="match status" value="1"/>
</dbReference>
<keyword evidence="3" id="KW-1185">Reference proteome</keyword>
<dbReference type="Gene3D" id="2.40.30.170">
    <property type="match status" value="1"/>
</dbReference>
<dbReference type="InterPro" id="IPR006143">
    <property type="entry name" value="RND_pump_MFP"/>
</dbReference>
<dbReference type="STRING" id="1123367.GCA_000621305_01489"/>
<dbReference type="GO" id="GO:1990281">
    <property type="term" value="C:efflux pump complex"/>
    <property type="evidence" value="ECO:0007669"/>
    <property type="project" value="TreeGrafter"/>
</dbReference>
<evidence type="ECO:0000313" key="3">
    <source>
        <dbReference type="Proteomes" id="UP000013232"/>
    </source>
</evidence>
<organism evidence="2 3">
    <name type="scientific">Thauera linaloolentis (strain DSM 12138 / JCM 21573 / CCUG 41526 / CIP 105981 / IAM 15112 / NBRC 102519 / 47Lol)</name>
    <dbReference type="NCBI Taxonomy" id="1123367"/>
    <lineage>
        <taxon>Bacteria</taxon>
        <taxon>Pseudomonadati</taxon>
        <taxon>Pseudomonadota</taxon>
        <taxon>Betaproteobacteria</taxon>
        <taxon>Rhodocyclales</taxon>
        <taxon>Zoogloeaceae</taxon>
        <taxon>Thauera</taxon>
    </lineage>
</organism>
<feature type="non-terminal residue" evidence="2">
    <location>
        <position position="1"/>
    </location>
</feature>
<dbReference type="OrthoDB" id="9778796at2"/>
<accession>N6XMI1</accession>
<proteinExistence type="inferred from homology"/>
<evidence type="ECO:0008006" key="4">
    <source>
        <dbReference type="Google" id="ProtNLM"/>
    </source>
</evidence>
<reference evidence="2 3" key="1">
    <citation type="submission" date="2012-09" db="EMBL/GenBank/DDBJ databases">
        <title>Draft Genome Sequences of 6 Strains from Genus Thauera.</title>
        <authorList>
            <person name="Liu B."/>
            <person name="Shapleigh J.P."/>
            <person name="Frostegard A.H."/>
        </authorList>
    </citation>
    <scope>NUCLEOTIDE SEQUENCE [LARGE SCALE GENOMIC DNA]</scope>
    <source>
        <strain evidence="3">47Lol / DSM 12138</strain>
    </source>
</reference>
<dbReference type="NCBIfam" id="TIGR01730">
    <property type="entry name" value="RND_mfp"/>
    <property type="match status" value="1"/>
</dbReference>
<evidence type="ECO:0000256" key="1">
    <source>
        <dbReference type="ARBA" id="ARBA00009477"/>
    </source>
</evidence>
<comment type="similarity">
    <text evidence="1">Belongs to the membrane fusion protein (MFP) (TC 8.A.1) family.</text>
</comment>